<dbReference type="Proteomes" id="UP000699042">
    <property type="component" value="Unassembled WGS sequence"/>
</dbReference>
<evidence type="ECO:0000313" key="2">
    <source>
        <dbReference type="Proteomes" id="UP000699042"/>
    </source>
</evidence>
<reference evidence="1" key="1">
    <citation type="submission" date="2021-05" db="EMBL/GenBank/DDBJ databases">
        <title>Comparative genomics of three Colletotrichum scovillei strains and genetic complementation revealed genes involved fungal growth and virulence on chili pepper.</title>
        <authorList>
            <person name="Hsieh D.-K."/>
            <person name="Chuang S.-C."/>
            <person name="Chen C.-Y."/>
            <person name="Chao Y.-T."/>
            <person name="Lu M.-Y.J."/>
            <person name="Lee M.-H."/>
            <person name="Shih M.-C."/>
        </authorList>
    </citation>
    <scope>NUCLEOTIDE SEQUENCE</scope>
    <source>
        <strain evidence="1">Coll-153</strain>
    </source>
</reference>
<accession>A0A9P7QTE9</accession>
<protein>
    <submittedName>
        <fullName evidence="1">Uncharacterized protein</fullName>
    </submittedName>
</protein>
<gene>
    <name evidence="1" type="ORF">JMJ77_012350</name>
</gene>
<sequence>MNPLARNLGLLTSACECAVLRRLTTVEARDKDTGTETCAPRMMLRLIWISVQHVHLLC</sequence>
<evidence type="ECO:0000313" key="1">
    <source>
        <dbReference type="EMBL" id="KAG7041834.1"/>
    </source>
</evidence>
<keyword evidence="2" id="KW-1185">Reference proteome</keyword>
<name>A0A9P7QTE9_9PEZI</name>
<organism evidence="1 2">
    <name type="scientific">Colletotrichum scovillei</name>
    <dbReference type="NCBI Taxonomy" id="1209932"/>
    <lineage>
        <taxon>Eukaryota</taxon>
        <taxon>Fungi</taxon>
        <taxon>Dikarya</taxon>
        <taxon>Ascomycota</taxon>
        <taxon>Pezizomycotina</taxon>
        <taxon>Sordariomycetes</taxon>
        <taxon>Hypocreomycetidae</taxon>
        <taxon>Glomerellales</taxon>
        <taxon>Glomerellaceae</taxon>
        <taxon>Colletotrichum</taxon>
        <taxon>Colletotrichum acutatum species complex</taxon>
    </lineage>
</organism>
<proteinExistence type="predicted"/>
<feature type="non-terminal residue" evidence="1">
    <location>
        <position position="58"/>
    </location>
</feature>
<dbReference type="AlphaFoldDB" id="A0A9P7QTE9"/>
<dbReference type="EMBL" id="JAESDN010000014">
    <property type="protein sequence ID" value="KAG7041834.1"/>
    <property type="molecule type" value="Genomic_DNA"/>
</dbReference>
<comment type="caution">
    <text evidence="1">The sequence shown here is derived from an EMBL/GenBank/DDBJ whole genome shotgun (WGS) entry which is preliminary data.</text>
</comment>